<comment type="caution">
    <text evidence="1">The sequence shown here is derived from an EMBL/GenBank/DDBJ whole genome shotgun (WGS) entry which is preliminary data.</text>
</comment>
<proteinExistence type="predicted"/>
<protein>
    <submittedName>
        <fullName evidence="1">Uncharacterized protein</fullName>
    </submittedName>
</protein>
<reference evidence="1 2" key="1">
    <citation type="journal article" date="2023" name="Sci. Data">
        <title>Genome assembly of the Korean intertidal mud-creeper Batillaria attramentaria.</title>
        <authorList>
            <person name="Patra A.K."/>
            <person name="Ho P.T."/>
            <person name="Jun S."/>
            <person name="Lee S.J."/>
            <person name="Kim Y."/>
            <person name="Won Y.J."/>
        </authorList>
    </citation>
    <scope>NUCLEOTIDE SEQUENCE [LARGE SCALE GENOMIC DNA]</scope>
    <source>
        <strain evidence="1">Wonlab-2016</strain>
    </source>
</reference>
<evidence type="ECO:0000313" key="1">
    <source>
        <dbReference type="EMBL" id="KAK7490407.1"/>
    </source>
</evidence>
<name>A0ABD0KUE0_9CAEN</name>
<evidence type="ECO:0000313" key="2">
    <source>
        <dbReference type="Proteomes" id="UP001519460"/>
    </source>
</evidence>
<gene>
    <name evidence="1" type="ORF">BaRGS_00018386</name>
</gene>
<keyword evidence="2" id="KW-1185">Reference proteome</keyword>
<dbReference type="EMBL" id="JACVVK020000127">
    <property type="protein sequence ID" value="KAK7490407.1"/>
    <property type="molecule type" value="Genomic_DNA"/>
</dbReference>
<sequence>MLPCRCESPEYAPSVSDPSSFNKVFIALLPNALPLPLRLHPVNVRNFATAECQHFRCVKAIQPFRLNEVLAGTEGCLLLLAARVLRAVCVPICSRRSGQHCEDPDCSPPRLNRFSLNLDPRPGACRESKLYRGLKRRKVLGGGHFHSRLVKYCRDRLLVIDVGLEREMKWQRSKQRYVRARHAKQKNKKVKVRVHFSAGLETDLSR</sequence>
<organism evidence="1 2">
    <name type="scientific">Batillaria attramentaria</name>
    <dbReference type="NCBI Taxonomy" id="370345"/>
    <lineage>
        <taxon>Eukaryota</taxon>
        <taxon>Metazoa</taxon>
        <taxon>Spiralia</taxon>
        <taxon>Lophotrochozoa</taxon>
        <taxon>Mollusca</taxon>
        <taxon>Gastropoda</taxon>
        <taxon>Caenogastropoda</taxon>
        <taxon>Sorbeoconcha</taxon>
        <taxon>Cerithioidea</taxon>
        <taxon>Batillariidae</taxon>
        <taxon>Batillaria</taxon>
    </lineage>
</organism>
<dbReference type="AlphaFoldDB" id="A0ABD0KUE0"/>
<dbReference type="Proteomes" id="UP001519460">
    <property type="component" value="Unassembled WGS sequence"/>
</dbReference>
<accession>A0ABD0KUE0</accession>